<dbReference type="InterPro" id="IPR017441">
    <property type="entry name" value="Protein_kinase_ATP_BS"/>
</dbReference>
<evidence type="ECO:0000256" key="6">
    <source>
        <dbReference type="SAM" id="MobiDB-lite"/>
    </source>
</evidence>
<dbReference type="GO" id="GO:0004672">
    <property type="term" value="F:protein kinase activity"/>
    <property type="evidence" value="ECO:0007669"/>
    <property type="project" value="InterPro"/>
</dbReference>
<evidence type="ECO:0000313" key="8">
    <source>
        <dbReference type="EMBL" id="KAJ6717002.1"/>
    </source>
</evidence>
<accession>A0A9Q0TSG3</accession>
<keyword evidence="1" id="KW-0808">Transferase</keyword>
<dbReference type="InterPro" id="IPR000719">
    <property type="entry name" value="Prot_kinase_dom"/>
</dbReference>
<evidence type="ECO:0000256" key="2">
    <source>
        <dbReference type="ARBA" id="ARBA00022741"/>
    </source>
</evidence>
<keyword evidence="9" id="KW-1185">Reference proteome</keyword>
<dbReference type="InterPro" id="IPR011009">
    <property type="entry name" value="Kinase-like_dom_sf"/>
</dbReference>
<dbReference type="FunFam" id="1.10.510.10:FF:000095">
    <property type="entry name" value="protein STRUBBELIG-RECEPTOR FAMILY 8"/>
    <property type="match status" value="1"/>
</dbReference>
<keyword evidence="2 5" id="KW-0547">Nucleotide-binding</keyword>
<dbReference type="Gene3D" id="3.30.200.20">
    <property type="entry name" value="Phosphorylase Kinase, domain 1"/>
    <property type="match status" value="1"/>
</dbReference>
<comment type="caution">
    <text evidence="8">The sequence shown here is derived from an EMBL/GenBank/DDBJ whole genome shotgun (WGS) entry which is preliminary data.</text>
</comment>
<dbReference type="Pfam" id="PF00069">
    <property type="entry name" value="Pkinase"/>
    <property type="match status" value="1"/>
</dbReference>
<dbReference type="GO" id="GO:0005524">
    <property type="term" value="F:ATP binding"/>
    <property type="evidence" value="ECO:0007669"/>
    <property type="project" value="UniProtKB-UniRule"/>
</dbReference>
<dbReference type="InterPro" id="IPR008271">
    <property type="entry name" value="Ser/Thr_kinase_AS"/>
</dbReference>
<protein>
    <recommendedName>
        <fullName evidence="7">Protein kinase domain-containing protein</fullName>
    </recommendedName>
</protein>
<dbReference type="PROSITE" id="PS50011">
    <property type="entry name" value="PROTEIN_KINASE_DOM"/>
    <property type="match status" value="1"/>
</dbReference>
<name>A0A9Q0TSG3_9ROSI</name>
<dbReference type="SMART" id="SM00220">
    <property type="entry name" value="S_TKc"/>
    <property type="match status" value="1"/>
</dbReference>
<dbReference type="PROSITE" id="PS00108">
    <property type="entry name" value="PROTEIN_KINASE_ST"/>
    <property type="match status" value="1"/>
</dbReference>
<evidence type="ECO:0000256" key="1">
    <source>
        <dbReference type="ARBA" id="ARBA00022679"/>
    </source>
</evidence>
<feature type="domain" description="Protein kinase" evidence="7">
    <location>
        <begin position="278"/>
        <end position="548"/>
    </location>
</feature>
<keyword evidence="3" id="KW-0418">Kinase</keyword>
<dbReference type="PANTHER" id="PTHR47987:SF11">
    <property type="entry name" value="RECEPTOR-LIKE CYTOSOLIC SERINE_THREONINE-PROTEIN KINASE RBK1 ISOFORM X1"/>
    <property type="match status" value="1"/>
</dbReference>
<evidence type="ECO:0000313" key="9">
    <source>
        <dbReference type="Proteomes" id="UP001151752"/>
    </source>
</evidence>
<dbReference type="Gene3D" id="1.10.510.10">
    <property type="entry name" value="Transferase(Phosphotransferase) domain 1"/>
    <property type="match status" value="1"/>
</dbReference>
<dbReference type="SUPFAM" id="SSF56112">
    <property type="entry name" value="Protein kinase-like (PK-like)"/>
    <property type="match status" value="1"/>
</dbReference>
<evidence type="ECO:0000259" key="7">
    <source>
        <dbReference type="PROSITE" id="PS50011"/>
    </source>
</evidence>
<proteinExistence type="predicted"/>
<dbReference type="PROSITE" id="PS00107">
    <property type="entry name" value="PROTEIN_KINASE_ATP"/>
    <property type="match status" value="1"/>
</dbReference>
<evidence type="ECO:0000256" key="3">
    <source>
        <dbReference type="ARBA" id="ARBA00022777"/>
    </source>
</evidence>
<dbReference type="FunFam" id="3.30.200.20:FF:000268">
    <property type="entry name" value="probable receptor-like serine/threonine-protein kinase At5g57670"/>
    <property type="match status" value="1"/>
</dbReference>
<dbReference type="InterPro" id="IPR046958">
    <property type="entry name" value="RBK1/2/STUNTED"/>
</dbReference>
<dbReference type="PANTHER" id="PTHR47987">
    <property type="entry name" value="OS08G0249100 PROTEIN"/>
    <property type="match status" value="1"/>
</dbReference>
<gene>
    <name evidence="8" type="ORF">OIU74_009511</name>
</gene>
<keyword evidence="4 5" id="KW-0067">ATP-binding</keyword>
<organism evidence="8 9">
    <name type="scientific">Salix koriyanagi</name>
    <dbReference type="NCBI Taxonomy" id="2511006"/>
    <lineage>
        <taxon>Eukaryota</taxon>
        <taxon>Viridiplantae</taxon>
        <taxon>Streptophyta</taxon>
        <taxon>Embryophyta</taxon>
        <taxon>Tracheophyta</taxon>
        <taxon>Spermatophyta</taxon>
        <taxon>Magnoliopsida</taxon>
        <taxon>eudicotyledons</taxon>
        <taxon>Gunneridae</taxon>
        <taxon>Pentapetalae</taxon>
        <taxon>rosids</taxon>
        <taxon>fabids</taxon>
        <taxon>Malpighiales</taxon>
        <taxon>Salicaceae</taxon>
        <taxon>Saliceae</taxon>
        <taxon>Salix</taxon>
    </lineage>
</organism>
<reference evidence="8" key="1">
    <citation type="submission" date="2022-11" db="EMBL/GenBank/DDBJ databases">
        <authorList>
            <person name="Hyden B.L."/>
            <person name="Feng K."/>
            <person name="Yates T."/>
            <person name="Jawdy S."/>
            <person name="Smart L.B."/>
            <person name="Muchero W."/>
        </authorList>
    </citation>
    <scope>NUCLEOTIDE SEQUENCE</scope>
    <source>
        <tissue evidence="8">Shoot tip</tissue>
    </source>
</reference>
<evidence type="ECO:0000256" key="5">
    <source>
        <dbReference type="PROSITE-ProRule" id="PRU10141"/>
    </source>
</evidence>
<dbReference type="Proteomes" id="UP001151752">
    <property type="component" value="Chromosome 9"/>
</dbReference>
<reference evidence="8" key="2">
    <citation type="journal article" date="2023" name="Int. J. Mol. Sci.">
        <title>De Novo Assembly and Annotation of 11 Diverse Shrub Willow (Salix) Genomes Reveals Novel Gene Organization in Sex-Linked Regions.</title>
        <authorList>
            <person name="Hyden B."/>
            <person name="Feng K."/>
            <person name="Yates T.B."/>
            <person name="Jawdy S."/>
            <person name="Cereghino C."/>
            <person name="Smart L.B."/>
            <person name="Muchero W."/>
        </authorList>
    </citation>
    <scope>NUCLEOTIDE SEQUENCE</scope>
    <source>
        <tissue evidence="8">Shoot tip</tissue>
    </source>
</reference>
<dbReference type="EMBL" id="JAPFFM010000014">
    <property type="protein sequence ID" value="KAJ6717002.1"/>
    <property type="molecule type" value="Genomic_DNA"/>
</dbReference>
<evidence type="ECO:0000256" key="4">
    <source>
        <dbReference type="ARBA" id="ARBA00022840"/>
    </source>
</evidence>
<dbReference type="AlphaFoldDB" id="A0A9Q0TSG3"/>
<sequence length="601" mass="67787">MAGKASREWKVFPLLKSKQERKRKIVVGLKSDNYSREMLLRFLHTVINPRDDVLAIHVQESSDSFDPNTFYIHEDICKAKQVDFTVKVCNGDSCISELGYQVRVNHAAILAVGCSLSGYSGWHSYISFCLSSSFSLPWFLDCRIKQSVVNDCLKELPPTCRFLVLDKSGKIILQRQGTSQQGSVFAPLRHPLSSSSEKSYFHRQRAASHLRKSLTVPLSSTASSIQQTCITARQDIRKAVRVPDFWVDKVSHGLQILEAKGLVKHFTFQELDLATNSFSPEMVIGVGGHSKVYRANLVNGQAVAVKILKKTHFPAEDLLHEVRILSDIKHENIIQIIGFCHSKEMHALVYNLLIGSLKQNLRQLKWNERMGVAVGVAKALEHLHHSFNPPIIHRDVKSSNILLSGTCQPQLSDFGAAMVNQSSEQIPASTESFKVAGTFGYLAPEYMMYGKVDEKVDVYSYGVVLLELITGQEAIQTNPENHESLVLRARSLLSSGLCERLIDPHLSGDYEREEMEIMISVARLCLVRSSSRRPTMKMISRLFQEPEYRLNMQRERDKLLDAIESREGKFMWRKDDSTSTSKSSLPMDDSHHEILLDGAPD</sequence>
<feature type="region of interest" description="Disordered" evidence="6">
    <location>
        <begin position="571"/>
        <end position="601"/>
    </location>
</feature>
<feature type="binding site" evidence="5">
    <location>
        <position position="306"/>
    </location>
    <ligand>
        <name>ATP</name>
        <dbReference type="ChEBI" id="CHEBI:30616"/>
    </ligand>
</feature>